<organism evidence="3 4">
    <name type="scientific">Mucilaginibacter myungsuensis</name>
    <dbReference type="NCBI Taxonomy" id="649104"/>
    <lineage>
        <taxon>Bacteria</taxon>
        <taxon>Pseudomonadati</taxon>
        <taxon>Bacteroidota</taxon>
        <taxon>Sphingobacteriia</taxon>
        <taxon>Sphingobacteriales</taxon>
        <taxon>Sphingobacteriaceae</taxon>
        <taxon>Mucilaginibacter</taxon>
    </lineage>
</organism>
<feature type="domain" description="PKD" evidence="2">
    <location>
        <begin position="58"/>
        <end position="98"/>
    </location>
</feature>
<dbReference type="SUPFAM" id="SSF49299">
    <property type="entry name" value="PKD domain"/>
    <property type="match status" value="1"/>
</dbReference>
<dbReference type="Proteomes" id="UP000622475">
    <property type="component" value="Unassembled WGS sequence"/>
</dbReference>
<comment type="caution">
    <text evidence="3">The sequence shown here is derived from an EMBL/GenBank/DDBJ whole genome shotgun (WGS) entry which is preliminary data.</text>
</comment>
<dbReference type="AlphaFoldDB" id="A0A929KYM1"/>
<dbReference type="InterPro" id="IPR022409">
    <property type="entry name" value="PKD/Chitinase_dom"/>
</dbReference>
<gene>
    <name evidence="3" type="ORF">IRJ16_19565</name>
</gene>
<dbReference type="Gene3D" id="2.60.40.10">
    <property type="entry name" value="Immunoglobulins"/>
    <property type="match status" value="1"/>
</dbReference>
<dbReference type="CDD" id="cd00146">
    <property type="entry name" value="PKD"/>
    <property type="match status" value="1"/>
</dbReference>
<dbReference type="SMART" id="SM00089">
    <property type="entry name" value="PKD"/>
    <property type="match status" value="1"/>
</dbReference>
<reference evidence="3" key="1">
    <citation type="submission" date="2020-10" db="EMBL/GenBank/DDBJ databases">
        <title>Mucilaginibacter mali sp. nov., isolated from rhizosphere soil of apple orchard.</title>
        <authorList>
            <person name="Lee J.-S."/>
            <person name="Kim H.S."/>
            <person name="Kim J.-S."/>
        </authorList>
    </citation>
    <scope>NUCLEOTIDE SEQUENCE</scope>
    <source>
        <strain evidence="3">KCTC 22746</strain>
    </source>
</reference>
<evidence type="ECO:0000259" key="2">
    <source>
        <dbReference type="PROSITE" id="PS50093"/>
    </source>
</evidence>
<keyword evidence="4" id="KW-1185">Reference proteome</keyword>
<dbReference type="Pfam" id="PF18911">
    <property type="entry name" value="PKD_4"/>
    <property type="match status" value="1"/>
</dbReference>
<evidence type="ECO:0000313" key="4">
    <source>
        <dbReference type="Proteomes" id="UP000622475"/>
    </source>
</evidence>
<name>A0A929KYM1_9SPHI</name>
<dbReference type="InterPro" id="IPR035986">
    <property type="entry name" value="PKD_dom_sf"/>
</dbReference>
<dbReference type="RefSeq" id="WP_194113333.1">
    <property type="nucleotide sequence ID" value="NZ_JADFFL010000009.1"/>
</dbReference>
<proteinExistence type="predicted"/>
<dbReference type="PROSITE" id="PS50093">
    <property type="entry name" value="PKD"/>
    <property type="match status" value="1"/>
</dbReference>
<evidence type="ECO:0000313" key="3">
    <source>
        <dbReference type="EMBL" id="MBE9664089.1"/>
    </source>
</evidence>
<protein>
    <submittedName>
        <fullName evidence="3">PKD domain-containing protein</fullName>
    </submittedName>
</protein>
<evidence type="ECO:0000256" key="1">
    <source>
        <dbReference type="SAM" id="MobiDB-lite"/>
    </source>
</evidence>
<feature type="region of interest" description="Disordered" evidence="1">
    <location>
        <begin position="215"/>
        <end position="240"/>
    </location>
</feature>
<dbReference type="InterPro" id="IPR000601">
    <property type="entry name" value="PKD_dom"/>
</dbReference>
<dbReference type="InterPro" id="IPR013783">
    <property type="entry name" value="Ig-like_fold"/>
</dbReference>
<sequence>MRTGSVKISLAALMTGMVMVFWGCTKKDVAPKVGADFTYIVTDPIPPSRVEFSNHATNATSYKWDFGDNSSSTEKNPQHVYTKAGTYVVTLNATGPDGTGQEKYQLTVGAKAMLIRNISLDQVANAPDIATFFAVVKYDGGGYTLPGYEHSEADRGKRPFAVWGGERFYGVPVQDTLEMNLFYRLPGRPNPVPVGFDNAGVYKMVPAQLTTGNNAHPTDITLQNGSGQQGNSVRLTVSWQ</sequence>
<accession>A0A929KYM1</accession>
<dbReference type="EMBL" id="JADFFL010000009">
    <property type="protein sequence ID" value="MBE9664089.1"/>
    <property type="molecule type" value="Genomic_DNA"/>
</dbReference>